<protein>
    <submittedName>
        <fullName evidence="1">Uncharacterized protein</fullName>
    </submittedName>
</protein>
<name>A0ACC3MA40_9PEZI</name>
<evidence type="ECO:0000313" key="1">
    <source>
        <dbReference type="EMBL" id="KAK3681836.1"/>
    </source>
</evidence>
<sequence>MKERCKSIRSILRRGKGMFVDPIQGSGGAYDEGSHHERGAAIMCTEFGGVNVAPANDDGRKRNWGYTSARDSEDLLEKVDKIIMATVESGIVCGIVWTQLTDVEQEQNGLYTWDRQEKLPAAQMRAVLERAKQTYYSSRT</sequence>
<keyword evidence="2" id="KW-1185">Reference proteome</keyword>
<organism evidence="1 2">
    <name type="scientific">Vermiconidia calcicola</name>
    <dbReference type="NCBI Taxonomy" id="1690605"/>
    <lineage>
        <taxon>Eukaryota</taxon>
        <taxon>Fungi</taxon>
        <taxon>Dikarya</taxon>
        <taxon>Ascomycota</taxon>
        <taxon>Pezizomycotina</taxon>
        <taxon>Dothideomycetes</taxon>
        <taxon>Dothideomycetidae</taxon>
        <taxon>Mycosphaerellales</taxon>
        <taxon>Extremaceae</taxon>
        <taxon>Vermiconidia</taxon>
    </lineage>
</organism>
<evidence type="ECO:0000313" key="2">
    <source>
        <dbReference type="Proteomes" id="UP001281147"/>
    </source>
</evidence>
<dbReference type="Proteomes" id="UP001281147">
    <property type="component" value="Unassembled WGS sequence"/>
</dbReference>
<dbReference type="EMBL" id="JAUTXU010000395">
    <property type="protein sequence ID" value="KAK3681836.1"/>
    <property type="molecule type" value="Genomic_DNA"/>
</dbReference>
<gene>
    <name evidence="1" type="ORF">LTR37_020840</name>
</gene>
<comment type="caution">
    <text evidence="1">The sequence shown here is derived from an EMBL/GenBank/DDBJ whole genome shotgun (WGS) entry which is preliminary data.</text>
</comment>
<accession>A0ACC3MA40</accession>
<reference evidence="1" key="1">
    <citation type="submission" date="2023-07" db="EMBL/GenBank/DDBJ databases">
        <title>Black Yeasts Isolated from many extreme environments.</title>
        <authorList>
            <person name="Coleine C."/>
            <person name="Stajich J.E."/>
            <person name="Selbmann L."/>
        </authorList>
    </citation>
    <scope>NUCLEOTIDE SEQUENCE</scope>
    <source>
        <strain evidence="1">CCFEE 5714</strain>
    </source>
</reference>
<proteinExistence type="predicted"/>